<feature type="transmembrane region" description="Helical" evidence="1">
    <location>
        <begin position="109"/>
        <end position="138"/>
    </location>
</feature>
<keyword evidence="3" id="KW-1185">Reference proteome</keyword>
<keyword evidence="1" id="KW-0472">Membrane</keyword>
<evidence type="ECO:0000313" key="2">
    <source>
        <dbReference type="EMBL" id="EFE41308.1"/>
    </source>
</evidence>
<dbReference type="RefSeq" id="XP_003021926.1">
    <property type="nucleotide sequence ID" value="XM_003021880.1"/>
</dbReference>
<keyword evidence="1" id="KW-0812">Transmembrane</keyword>
<dbReference type="Proteomes" id="UP000008383">
    <property type="component" value="Unassembled WGS sequence"/>
</dbReference>
<feature type="transmembrane region" description="Helical" evidence="1">
    <location>
        <begin position="28"/>
        <end position="59"/>
    </location>
</feature>
<dbReference type="GeneID" id="9578809"/>
<name>D4DA12_TRIVH</name>
<proteinExistence type="predicted"/>
<organism evidence="2 3">
    <name type="scientific">Trichophyton verrucosum (strain HKI 0517)</name>
    <dbReference type="NCBI Taxonomy" id="663202"/>
    <lineage>
        <taxon>Eukaryota</taxon>
        <taxon>Fungi</taxon>
        <taxon>Dikarya</taxon>
        <taxon>Ascomycota</taxon>
        <taxon>Pezizomycotina</taxon>
        <taxon>Eurotiomycetes</taxon>
        <taxon>Eurotiomycetidae</taxon>
        <taxon>Onygenales</taxon>
        <taxon>Arthrodermataceae</taxon>
        <taxon>Trichophyton</taxon>
    </lineage>
</organism>
<accession>D4DA12</accession>
<sequence>MEHLPAAPNSLSVDRLLGVGEMGQFLDLFPVVVVAAGEFAVVTAAAAVVAVVAAVAAVVAAAPCWLGSTSYPWLIAMKLSFSVLSNFGAPNAPLYTDNIRETVNKYKLLTIIIYLQAVRGVFNRRAGFSVFTLVAFSLHRRQNRKRRNVLASPN</sequence>
<protein>
    <submittedName>
        <fullName evidence="2">Uncharacterized protein</fullName>
    </submittedName>
</protein>
<dbReference type="EMBL" id="ACYE01000203">
    <property type="protein sequence ID" value="EFE41308.1"/>
    <property type="molecule type" value="Genomic_DNA"/>
</dbReference>
<keyword evidence="1" id="KW-1133">Transmembrane helix</keyword>
<gene>
    <name evidence="2" type="ORF">TRV_03956</name>
</gene>
<evidence type="ECO:0000313" key="3">
    <source>
        <dbReference type="Proteomes" id="UP000008383"/>
    </source>
</evidence>
<reference evidence="3" key="1">
    <citation type="journal article" date="2011" name="Genome Biol.">
        <title>Comparative and functional genomics provide insights into the pathogenicity of dermatophytic fungi.</title>
        <authorList>
            <person name="Burmester A."/>
            <person name="Shelest E."/>
            <person name="Gloeckner G."/>
            <person name="Heddergott C."/>
            <person name="Schindler S."/>
            <person name="Staib P."/>
            <person name="Heidel A."/>
            <person name="Felder M."/>
            <person name="Petzold A."/>
            <person name="Szafranski K."/>
            <person name="Feuermann M."/>
            <person name="Pedruzzi I."/>
            <person name="Priebe S."/>
            <person name="Groth M."/>
            <person name="Winkler R."/>
            <person name="Li W."/>
            <person name="Kniemeyer O."/>
            <person name="Schroeckh V."/>
            <person name="Hertweck C."/>
            <person name="Hube B."/>
            <person name="White T.C."/>
            <person name="Platzer M."/>
            <person name="Guthke R."/>
            <person name="Heitman J."/>
            <person name="Woestemeyer J."/>
            <person name="Zipfel P.F."/>
            <person name="Monod M."/>
            <person name="Brakhage A.A."/>
        </authorList>
    </citation>
    <scope>NUCLEOTIDE SEQUENCE [LARGE SCALE GENOMIC DNA]</scope>
    <source>
        <strain evidence="3">HKI 0517</strain>
    </source>
</reference>
<evidence type="ECO:0000256" key="1">
    <source>
        <dbReference type="SAM" id="Phobius"/>
    </source>
</evidence>
<dbReference type="AlphaFoldDB" id="D4DA12"/>
<comment type="caution">
    <text evidence="2">The sequence shown here is derived from an EMBL/GenBank/DDBJ whole genome shotgun (WGS) entry which is preliminary data.</text>
</comment>
<dbReference type="HOGENOM" id="CLU_1705542_0_0_1"/>
<dbReference type="KEGG" id="tve:TRV_03956"/>